<dbReference type="Proteomes" id="UP000054324">
    <property type="component" value="Unassembled WGS sequence"/>
</dbReference>
<feature type="compositionally biased region" description="Polar residues" evidence="1">
    <location>
        <begin position="13"/>
        <end position="39"/>
    </location>
</feature>
<dbReference type="EMBL" id="KL596667">
    <property type="protein sequence ID" value="KER30071.1"/>
    <property type="molecule type" value="Genomic_DNA"/>
</dbReference>
<dbReference type="GeneID" id="20317627"/>
<feature type="compositionally biased region" description="Basic and acidic residues" evidence="1">
    <location>
        <begin position="1"/>
        <end position="12"/>
    </location>
</feature>
<sequence>MHAKDRLNKESAVKTQSTGKTNPIQESWTTQQNKSQACQSKGRENLQKNVMQPIIATKIKSQTGDQDSEIAGLQ</sequence>
<gene>
    <name evidence="2" type="ORF">T265_03440</name>
</gene>
<dbReference type="CTD" id="20317627"/>
<reference evidence="2 3" key="1">
    <citation type="submission" date="2013-11" db="EMBL/GenBank/DDBJ databases">
        <title>Opisthorchis viverrini - life in the bile duct.</title>
        <authorList>
            <person name="Young N.D."/>
            <person name="Nagarajan N."/>
            <person name="Lin S.J."/>
            <person name="Korhonen P.K."/>
            <person name="Jex A.R."/>
            <person name="Hall R.S."/>
            <person name="Safavi-Hemami H."/>
            <person name="Kaewkong W."/>
            <person name="Bertrand D."/>
            <person name="Gao S."/>
            <person name="Seet Q."/>
            <person name="Wongkham S."/>
            <person name="Teh B.T."/>
            <person name="Wongkham C."/>
            <person name="Intapan P.M."/>
            <person name="Maleewong W."/>
            <person name="Yang X."/>
            <person name="Hu M."/>
            <person name="Wang Z."/>
            <person name="Hofmann A."/>
            <person name="Sternberg P.W."/>
            <person name="Tan P."/>
            <person name="Wang J."/>
            <person name="Gasser R.B."/>
        </authorList>
    </citation>
    <scope>NUCLEOTIDE SEQUENCE [LARGE SCALE GENOMIC DNA]</scope>
</reference>
<evidence type="ECO:0000313" key="3">
    <source>
        <dbReference type="Proteomes" id="UP000054324"/>
    </source>
</evidence>
<feature type="region of interest" description="Disordered" evidence="1">
    <location>
        <begin position="1"/>
        <end position="41"/>
    </location>
</feature>
<proteinExistence type="predicted"/>
<accession>A0A074ZSG9</accession>
<protein>
    <submittedName>
        <fullName evidence="2">Uncharacterized protein</fullName>
    </submittedName>
</protein>
<dbReference type="KEGG" id="ovi:T265_03440"/>
<evidence type="ECO:0000313" key="2">
    <source>
        <dbReference type="EMBL" id="KER30071.1"/>
    </source>
</evidence>
<keyword evidence="3" id="KW-1185">Reference proteome</keyword>
<dbReference type="AlphaFoldDB" id="A0A074ZSG9"/>
<evidence type="ECO:0000256" key="1">
    <source>
        <dbReference type="SAM" id="MobiDB-lite"/>
    </source>
</evidence>
<organism evidence="2 3">
    <name type="scientific">Opisthorchis viverrini</name>
    <name type="common">Southeast Asian liver fluke</name>
    <dbReference type="NCBI Taxonomy" id="6198"/>
    <lineage>
        <taxon>Eukaryota</taxon>
        <taxon>Metazoa</taxon>
        <taxon>Spiralia</taxon>
        <taxon>Lophotrochozoa</taxon>
        <taxon>Platyhelminthes</taxon>
        <taxon>Trematoda</taxon>
        <taxon>Digenea</taxon>
        <taxon>Opisthorchiida</taxon>
        <taxon>Opisthorchiata</taxon>
        <taxon>Opisthorchiidae</taxon>
        <taxon>Opisthorchis</taxon>
    </lineage>
</organism>
<dbReference type="RefSeq" id="XP_009166188.1">
    <property type="nucleotide sequence ID" value="XM_009167924.1"/>
</dbReference>
<name>A0A074ZSG9_OPIVI</name>